<evidence type="ECO:0000256" key="4">
    <source>
        <dbReference type="ARBA" id="ARBA00022723"/>
    </source>
</evidence>
<evidence type="ECO:0000256" key="7">
    <source>
        <dbReference type="ARBA" id="ARBA00023015"/>
    </source>
</evidence>
<evidence type="ECO:0000256" key="3">
    <source>
        <dbReference type="ARBA" id="ARBA00022485"/>
    </source>
</evidence>
<accession>A0A919W690</accession>
<dbReference type="PANTHER" id="PTHR38839:SF4">
    <property type="entry name" value="TRANSCRIPTIONAL REGULATOR WHIB"/>
    <property type="match status" value="1"/>
</dbReference>
<comment type="PTM">
    <text evidence="11">The Fe-S cluster can be nitrosylated by nitric oxide (NO).</text>
</comment>
<dbReference type="PROSITE" id="PS51674">
    <property type="entry name" value="4FE4S_WBL"/>
    <property type="match status" value="1"/>
</dbReference>
<dbReference type="PANTHER" id="PTHR38839">
    <property type="entry name" value="TRANSCRIPTIONAL REGULATOR WHID-RELATED"/>
    <property type="match status" value="1"/>
</dbReference>
<dbReference type="InterPro" id="IPR003482">
    <property type="entry name" value="Whib"/>
</dbReference>
<dbReference type="GO" id="GO:0045892">
    <property type="term" value="P:negative regulation of DNA-templated transcription"/>
    <property type="evidence" value="ECO:0007669"/>
    <property type="project" value="TreeGrafter"/>
</dbReference>
<keyword evidence="10 11" id="KW-0804">Transcription</keyword>
<protein>
    <recommendedName>
        <fullName evidence="11">Transcriptional regulator WhiB</fullName>
    </recommendedName>
</protein>
<comment type="function">
    <text evidence="11">Acts as a transcriptional regulator. Probably redox-responsive. The apo- but not holo-form probably binds DNA.</text>
</comment>
<feature type="domain" description="4Fe-4S Wbl-type" evidence="13">
    <location>
        <begin position="26"/>
        <end position="89"/>
    </location>
</feature>
<comment type="caution">
    <text evidence="14">The sequence shown here is derived from an EMBL/GenBank/DDBJ whole genome shotgun (WGS) entry which is preliminary data.</text>
</comment>
<evidence type="ECO:0000256" key="12">
    <source>
        <dbReference type="SAM" id="MobiDB-lite"/>
    </source>
</evidence>
<dbReference type="GO" id="GO:0005737">
    <property type="term" value="C:cytoplasm"/>
    <property type="evidence" value="ECO:0007669"/>
    <property type="project" value="UniProtKB-SubCell"/>
</dbReference>
<dbReference type="EMBL" id="BOQP01000052">
    <property type="protein sequence ID" value="GIM82652.1"/>
    <property type="molecule type" value="Genomic_DNA"/>
</dbReference>
<comment type="similarity">
    <text evidence="2 11">Belongs to the WhiB family.</text>
</comment>
<evidence type="ECO:0000256" key="5">
    <source>
        <dbReference type="ARBA" id="ARBA00023004"/>
    </source>
</evidence>
<dbReference type="GO" id="GO:0047134">
    <property type="term" value="F:protein-disulfide reductase [NAD(P)H] activity"/>
    <property type="evidence" value="ECO:0007669"/>
    <property type="project" value="TreeGrafter"/>
</dbReference>
<reference evidence="14" key="1">
    <citation type="submission" date="2021-03" db="EMBL/GenBank/DDBJ databases">
        <title>Whole genome shotgun sequence of Actinoplanes consettensis NBRC 14913.</title>
        <authorList>
            <person name="Komaki H."/>
            <person name="Tamura T."/>
        </authorList>
    </citation>
    <scope>NUCLEOTIDE SEQUENCE</scope>
    <source>
        <strain evidence="14">NBRC 14913</strain>
    </source>
</reference>
<keyword evidence="6 11" id="KW-0411">Iron-sulfur</keyword>
<dbReference type="InterPro" id="IPR034768">
    <property type="entry name" value="4FE4S_WBL"/>
</dbReference>
<dbReference type="AlphaFoldDB" id="A0A919W690"/>
<keyword evidence="4 11" id="KW-0479">Metal-binding</keyword>
<comment type="subcellular location">
    <subcellularLocation>
        <location evidence="1 11">Cytoplasm</location>
    </subcellularLocation>
</comment>
<feature type="binding site" evidence="11">
    <location>
        <position position="59"/>
    </location>
    <ligand>
        <name>[4Fe-4S] cluster</name>
        <dbReference type="ChEBI" id="CHEBI:49883"/>
    </ligand>
</feature>
<keyword evidence="15" id="KW-1185">Reference proteome</keyword>
<evidence type="ECO:0000256" key="10">
    <source>
        <dbReference type="ARBA" id="ARBA00023163"/>
    </source>
</evidence>
<dbReference type="GO" id="GO:0035731">
    <property type="term" value="F:dinitrosyl-iron complex binding"/>
    <property type="evidence" value="ECO:0007669"/>
    <property type="project" value="UniProtKB-UniRule"/>
</dbReference>
<evidence type="ECO:0000256" key="6">
    <source>
        <dbReference type="ARBA" id="ARBA00023014"/>
    </source>
</evidence>
<evidence type="ECO:0000256" key="1">
    <source>
        <dbReference type="ARBA" id="ARBA00004496"/>
    </source>
</evidence>
<feature type="binding site" evidence="11">
    <location>
        <position position="65"/>
    </location>
    <ligand>
        <name>[4Fe-4S] cluster</name>
        <dbReference type="ChEBI" id="CHEBI:49883"/>
    </ligand>
</feature>
<keyword evidence="8 11" id="KW-0238">DNA-binding</keyword>
<keyword evidence="11" id="KW-0963">Cytoplasm</keyword>
<feature type="binding site" evidence="11">
    <location>
        <position position="27"/>
    </location>
    <ligand>
        <name>[4Fe-4S] cluster</name>
        <dbReference type="ChEBI" id="CHEBI:49883"/>
    </ligand>
</feature>
<gene>
    <name evidence="11" type="primary">whiB</name>
    <name evidence="14" type="ORF">Aco04nite_82590</name>
</gene>
<keyword evidence="7 11" id="KW-0805">Transcription regulation</keyword>
<evidence type="ECO:0000256" key="9">
    <source>
        <dbReference type="ARBA" id="ARBA00023157"/>
    </source>
</evidence>
<evidence type="ECO:0000259" key="13">
    <source>
        <dbReference type="PROSITE" id="PS51674"/>
    </source>
</evidence>
<keyword evidence="9 11" id="KW-1015">Disulfide bond</keyword>
<evidence type="ECO:0000256" key="2">
    <source>
        <dbReference type="ARBA" id="ARBA00006597"/>
    </source>
</evidence>
<organism evidence="14 15">
    <name type="scientific">Winogradskya consettensis</name>
    <dbReference type="NCBI Taxonomy" id="113560"/>
    <lineage>
        <taxon>Bacteria</taxon>
        <taxon>Bacillati</taxon>
        <taxon>Actinomycetota</taxon>
        <taxon>Actinomycetes</taxon>
        <taxon>Micromonosporales</taxon>
        <taxon>Micromonosporaceae</taxon>
        <taxon>Winogradskya</taxon>
    </lineage>
</organism>
<name>A0A919W690_9ACTN</name>
<sequence>MTAHLDRHTPSHASARPPLMAETAPACEGAPDPEIWFPERGSDVAIEQEAHAKAACFRCDYRSPCLEFALATDQRYGIWGGTNHNQRVRILTRRRYDEAANAGSPR</sequence>
<feature type="region of interest" description="Disordered" evidence="12">
    <location>
        <begin position="1"/>
        <end position="31"/>
    </location>
</feature>
<evidence type="ECO:0000256" key="11">
    <source>
        <dbReference type="HAMAP-Rule" id="MF_01479"/>
    </source>
</evidence>
<dbReference type="Pfam" id="PF02467">
    <property type="entry name" value="Whib"/>
    <property type="match status" value="1"/>
</dbReference>
<keyword evidence="5 11" id="KW-0408">Iron</keyword>
<keyword evidence="3 11" id="KW-0004">4Fe-4S</keyword>
<feature type="binding site" evidence="11">
    <location>
        <position position="56"/>
    </location>
    <ligand>
        <name>[4Fe-4S] cluster</name>
        <dbReference type="ChEBI" id="CHEBI:49883"/>
    </ligand>
</feature>
<dbReference type="GO" id="GO:0045454">
    <property type="term" value="P:cell redox homeostasis"/>
    <property type="evidence" value="ECO:0007669"/>
    <property type="project" value="TreeGrafter"/>
</dbReference>
<evidence type="ECO:0000313" key="15">
    <source>
        <dbReference type="Proteomes" id="UP000680865"/>
    </source>
</evidence>
<comment type="cofactor">
    <cofactor evidence="11">
        <name>[4Fe-4S] cluster</name>
        <dbReference type="ChEBI" id="CHEBI:49883"/>
    </cofactor>
    <text evidence="11">Binds 1 [4Fe-4S] cluster per subunit. Following nitrosylation of the [4Fe-4S] cluster binds 1 [4Fe-8(NO)] cluster per subunit.</text>
</comment>
<dbReference type="Proteomes" id="UP000680865">
    <property type="component" value="Unassembled WGS sequence"/>
</dbReference>
<proteinExistence type="inferred from homology"/>
<dbReference type="GO" id="GO:0003677">
    <property type="term" value="F:DNA binding"/>
    <property type="evidence" value="ECO:0007669"/>
    <property type="project" value="UniProtKB-UniRule"/>
</dbReference>
<dbReference type="HAMAP" id="MF_01479">
    <property type="entry name" value="WhiB"/>
    <property type="match status" value="1"/>
</dbReference>
<dbReference type="GO" id="GO:0046872">
    <property type="term" value="F:metal ion binding"/>
    <property type="evidence" value="ECO:0007669"/>
    <property type="project" value="UniProtKB-KW"/>
</dbReference>
<dbReference type="GO" id="GO:0051539">
    <property type="term" value="F:4 iron, 4 sulfur cluster binding"/>
    <property type="evidence" value="ECO:0007669"/>
    <property type="project" value="UniProtKB-UniRule"/>
</dbReference>
<evidence type="ECO:0000313" key="14">
    <source>
        <dbReference type="EMBL" id="GIM82652.1"/>
    </source>
</evidence>
<comment type="PTM">
    <text evidence="11">Upon Fe-S cluster removal intramolecular disulfide bonds are formed.</text>
</comment>
<evidence type="ECO:0000256" key="8">
    <source>
        <dbReference type="ARBA" id="ARBA00023125"/>
    </source>
</evidence>